<evidence type="ECO:0000313" key="5">
    <source>
        <dbReference type="Proteomes" id="UP000256923"/>
    </source>
</evidence>
<reference evidence="3 6" key="2">
    <citation type="journal article" date="2021" name="PeerJ">
        <title>Analysis of 44 Vibrio anguillarum genomes reveals high genetic diversity.</title>
        <authorList>
            <person name="Hansen M.J."/>
            <person name="Dalsgaard I."/>
        </authorList>
    </citation>
    <scope>NUCLEOTIDE SEQUENCE</scope>
    <source>
        <strain evidence="3 6">040915-1/1B</strain>
        <strain evidence="4">850617-1/1</strain>
    </source>
</reference>
<dbReference type="Proteomes" id="UP000786185">
    <property type="component" value="Unassembled WGS sequence"/>
</dbReference>
<evidence type="ECO:0000313" key="3">
    <source>
        <dbReference type="EMBL" id="MBF4374440.1"/>
    </source>
</evidence>
<dbReference type="EMBL" id="CP034672">
    <property type="protein sequence ID" value="AZS26300.1"/>
    <property type="molecule type" value="Genomic_DNA"/>
</dbReference>
<gene>
    <name evidence="2" type="ORF">DYL72_15435</name>
    <name evidence="3" type="ORF">EAY46_15330</name>
    <name evidence="4" type="ORF">ERJ77_21220</name>
</gene>
<name>A0A7U6J534_VIBAN</name>
<accession>A0A7U6J534</accession>
<feature type="transmembrane region" description="Helical" evidence="1">
    <location>
        <begin position="43"/>
        <end position="64"/>
    </location>
</feature>
<evidence type="ECO:0000313" key="2">
    <source>
        <dbReference type="EMBL" id="AZS26300.1"/>
    </source>
</evidence>
<reference evidence="2 5" key="1">
    <citation type="submission" date="2018-12" db="EMBL/GenBank/DDBJ databases">
        <title>Characterization and Draft Genome of Vibrio anguillarum J360 Marine Pathogen Isolated from an Outbreak in Lumpfish (Cyclopterus lumpus).</title>
        <authorList>
            <person name="Vasquez J.I."/>
            <person name="Cao T."/>
            <person name="Chakraborty S."/>
            <person name="Gnanagobal H."/>
            <person name="Wescot J."/>
            <person name="Boyce D."/>
            <person name="Santander J."/>
        </authorList>
    </citation>
    <scope>NUCLEOTIDE SEQUENCE [LARGE SCALE GENOMIC DNA]</scope>
    <source>
        <strain evidence="2 5">J360</strain>
    </source>
</reference>
<dbReference type="EMBL" id="RDPI01000019">
    <property type="protein sequence ID" value="MBF4374440.1"/>
    <property type="molecule type" value="Genomic_DNA"/>
</dbReference>
<protein>
    <submittedName>
        <fullName evidence="2">Uncharacterized protein</fullName>
    </submittedName>
</protein>
<evidence type="ECO:0000256" key="1">
    <source>
        <dbReference type="SAM" id="Phobius"/>
    </source>
</evidence>
<keyword evidence="1" id="KW-0472">Membrane</keyword>
<evidence type="ECO:0000313" key="4">
    <source>
        <dbReference type="EMBL" id="MBF4436962.1"/>
    </source>
</evidence>
<sequence>MSENTKVALGLAVYLFMIVALTFAQFSGAFFDTSIAIEHAPNLIVWIAVICGWLAFFIILWVFVTRNLDPNNIKRK</sequence>
<dbReference type="AlphaFoldDB" id="A0A7U6J534"/>
<proteinExistence type="predicted"/>
<feature type="transmembrane region" description="Helical" evidence="1">
    <location>
        <begin position="7"/>
        <end position="31"/>
    </location>
</feature>
<organism evidence="2 5">
    <name type="scientific">Vibrio anguillarum</name>
    <name type="common">Listonella anguillarum</name>
    <dbReference type="NCBI Taxonomy" id="55601"/>
    <lineage>
        <taxon>Bacteria</taxon>
        <taxon>Pseudomonadati</taxon>
        <taxon>Pseudomonadota</taxon>
        <taxon>Gammaproteobacteria</taxon>
        <taxon>Vibrionales</taxon>
        <taxon>Vibrionaceae</taxon>
        <taxon>Vibrio</taxon>
    </lineage>
</organism>
<evidence type="ECO:0000313" key="6">
    <source>
        <dbReference type="Proteomes" id="UP000726136"/>
    </source>
</evidence>
<keyword evidence="6" id="KW-1185">Reference proteome</keyword>
<dbReference type="EMBL" id="SCLC01000499">
    <property type="protein sequence ID" value="MBF4436962.1"/>
    <property type="molecule type" value="Genomic_DNA"/>
</dbReference>
<keyword evidence="1" id="KW-1133">Transmembrane helix</keyword>
<dbReference type="Proteomes" id="UP000726136">
    <property type="component" value="Unassembled WGS sequence"/>
</dbReference>
<dbReference type="RefSeq" id="WP_116285133.1">
    <property type="nucleotide sequence ID" value="NZ_CP034672.1"/>
</dbReference>
<dbReference type="Proteomes" id="UP000256923">
    <property type="component" value="Chromosome 1"/>
</dbReference>
<keyword evidence="1" id="KW-0812">Transmembrane</keyword>